<keyword evidence="1" id="KW-0732">Signal</keyword>
<organism evidence="2 3">
    <name type="scientific">Nasonia vitripennis</name>
    <name type="common">Parasitic wasp</name>
    <dbReference type="NCBI Taxonomy" id="7425"/>
    <lineage>
        <taxon>Eukaryota</taxon>
        <taxon>Metazoa</taxon>
        <taxon>Ecdysozoa</taxon>
        <taxon>Arthropoda</taxon>
        <taxon>Hexapoda</taxon>
        <taxon>Insecta</taxon>
        <taxon>Pterygota</taxon>
        <taxon>Neoptera</taxon>
        <taxon>Endopterygota</taxon>
        <taxon>Hymenoptera</taxon>
        <taxon>Apocrita</taxon>
        <taxon>Proctotrupomorpha</taxon>
        <taxon>Chalcidoidea</taxon>
        <taxon>Pteromalidae</taxon>
        <taxon>Pteromalinae</taxon>
        <taxon>Nasonia</taxon>
    </lineage>
</organism>
<proteinExistence type="predicted"/>
<dbReference type="Proteomes" id="UP000002358">
    <property type="component" value="Unassembled WGS sequence"/>
</dbReference>
<keyword evidence="3" id="KW-1185">Reference proteome</keyword>
<dbReference type="KEGG" id="nvi:107982026"/>
<sequence length="193" mass="22294">MFASVVLCAGVLVRFARAVISTLAPIFDPVVRVLSWHRPAWVPSKPVGWADRQVPVTPPPSPASDFEDFPEEESPLFTLPCHTQTPWWIDIGSFCFLCRQPRHTPPTIELEYYRDYDRFVFDSRSPVVRDSFPDSWIDCHHESWEDHAAWRICSICRCRLDHPPDMMRLQGKGNWIRIPGHKCCPAMSDADLF</sequence>
<accession>A0A7M7J7Q8</accession>
<feature type="signal peptide" evidence="1">
    <location>
        <begin position="1"/>
        <end position="18"/>
    </location>
</feature>
<feature type="chain" id="PRO_5029515119" evidence="1">
    <location>
        <begin position="19"/>
        <end position="193"/>
    </location>
</feature>
<dbReference type="AlphaFoldDB" id="A0A7M7J7Q8"/>
<evidence type="ECO:0000313" key="2">
    <source>
        <dbReference type="EnsemblMetazoa" id="XP_016844610"/>
    </source>
</evidence>
<dbReference type="EnsemblMetazoa" id="XM_016989121">
    <property type="protein sequence ID" value="XP_016844610"/>
    <property type="gene ID" value="LOC107982026"/>
</dbReference>
<protein>
    <submittedName>
        <fullName evidence="2">Uncharacterized protein</fullName>
    </submittedName>
</protein>
<dbReference type="InParanoid" id="A0A7M7J7Q8"/>
<gene>
    <name evidence="2" type="primary">107982026</name>
</gene>
<name>A0A7M7J7Q8_NASVI</name>
<reference evidence="2" key="1">
    <citation type="submission" date="2021-01" db="UniProtKB">
        <authorList>
            <consortium name="EnsemblMetazoa"/>
        </authorList>
    </citation>
    <scope>IDENTIFICATION</scope>
</reference>
<evidence type="ECO:0000256" key="1">
    <source>
        <dbReference type="SAM" id="SignalP"/>
    </source>
</evidence>
<evidence type="ECO:0000313" key="3">
    <source>
        <dbReference type="Proteomes" id="UP000002358"/>
    </source>
</evidence>